<dbReference type="AlphaFoldDB" id="A0A1J9Q5I1"/>
<organism evidence="1 2">
    <name type="scientific">Blastomyces percursus</name>
    <dbReference type="NCBI Taxonomy" id="1658174"/>
    <lineage>
        <taxon>Eukaryota</taxon>
        <taxon>Fungi</taxon>
        <taxon>Dikarya</taxon>
        <taxon>Ascomycota</taxon>
        <taxon>Pezizomycotina</taxon>
        <taxon>Eurotiomycetes</taxon>
        <taxon>Eurotiomycetidae</taxon>
        <taxon>Onygenales</taxon>
        <taxon>Ajellomycetaceae</taxon>
        <taxon>Blastomyces</taxon>
    </lineage>
</organism>
<sequence length="152" mass="16546">MHDLMKDQARWNAQMVQQVARLQKALNGTRAAISLCPIITIRGFDRIDEEAAAAAAATDLEPSEGGLDSVDVNDASDTLASAPIKSLYEVAKAGDAQAHEGSKLQFSGLVIEPDFISRGVVTFEEADQLAKFYLGRLNHFFCDCSQVVHEYT</sequence>
<evidence type="ECO:0000313" key="2">
    <source>
        <dbReference type="Proteomes" id="UP000242791"/>
    </source>
</evidence>
<keyword evidence="2" id="KW-1185">Reference proteome</keyword>
<name>A0A1J9Q5I1_9EURO</name>
<evidence type="ECO:0000313" key="1">
    <source>
        <dbReference type="EMBL" id="OJD23966.1"/>
    </source>
</evidence>
<dbReference type="Proteomes" id="UP000242791">
    <property type="component" value="Unassembled WGS sequence"/>
</dbReference>
<dbReference type="OrthoDB" id="4060227at2759"/>
<reference evidence="1 2" key="1">
    <citation type="submission" date="2015-08" db="EMBL/GenBank/DDBJ databases">
        <title>Emmonsia species relationships and genome sequence.</title>
        <authorList>
            <person name="Cuomo C.A."/>
            <person name="Schwartz I.S."/>
            <person name="Kenyon C."/>
            <person name="De Hoog G.S."/>
            <person name="Govender N.P."/>
            <person name="Botha A."/>
            <person name="Moreno L."/>
            <person name="De Vries M."/>
            <person name="Munoz J.F."/>
            <person name="Stielow J.B."/>
        </authorList>
    </citation>
    <scope>NUCLEOTIDE SEQUENCE [LARGE SCALE GENOMIC DNA]</scope>
    <source>
        <strain evidence="1 2">EI222</strain>
    </source>
</reference>
<comment type="caution">
    <text evidence="1">The sequence shown here is derived from an EMBL/GenBank/DDBJ whole genome shotgun (WGS) entry which is preliminary data.</text>
</comment>
<dbReference type="EMBL" id="LGTZ01000665">
    <property type="protein sequence ID" value="OJD23966.1"/>
    <property type="molecule type" value="Genomic_DNA"/>
</dbReference>
<gene>
    <name evidence="1" type="ORF">ACJ73_04682</name>
</gene>
<proteinExistence type="predicted"/>
<dbReference type="VEuPathDB" id="FungiDB:ACJ73_04682"/>
<protein>
    <submittedName>
        <fullName evidence="1">Uncharacterized protein</fullName>
    </submittedName>
</protein>
<accession>A0A1J9Q5I1</accession>